<dbReference type="Pfam" id="PF13205">
    <property type="entry name" value="Big_5"/>
    <property type="match status" value="1"/>
</dbReference>
<dbReference type="InterPro" id="IPR013784">
    <property type="entry name" value="Carb-bd-like_fold"/>
</dbReference>
<evidence type="ECO:0000313" key="7">
    <source>
        <dbReference type="Proteomes" id="UP000236340"/>
    </source>
</evidence>
<keyword evidence="1 4" id="KW-0732">Signal</keyword>
<dbReference type="Gene3D" id="2.60.40.1120">
    <property type="entry name" value="Carboxypeptidase-like, regulatory domain"/>
    <property type="match status" value="1"/>
</dbReference>
<proteinExistence type="predicted"/>
<dbReference type="InterPro" id="IPR013320">
    <property type="entry name" value="ConA-like_dom_sf"/>
</dbReference>
<feature type="signal peptide" evidence="4">
    <location>
        <begin position="1"/>
        <end position="38"/>
    </location>
</feature>
<dbReference type="Gene3D" id="2.60.120.200">
    <property type="match status" value="1"/>
</dbReference>
<dbReference type="InterPro" id="IPR036116">
    <property type="entry name" value="FN3_sf"/>
</dbReference>
<evidence type="ECO:0000256" key="1">
    <source>
        <dbReference type="ARBA" id="ARBA00022729"/>
    </source>
</evidence>
<feature type="region of interest" description="Disordered" evidence="3">
    <location>
        <begin position="1880"/>
        <end position="1899"/>
    </location>
</feature>
<dbReference type="Gene3D" id="2.60.40.10">
    <property type="entry name" value="Immunoglobulins"/>
    <property type="match status" value="11"/>
</dbReference>
<evidence type="ECO:0000256" key="4">
    <source>
        <dbReference type="SAM" id="SignalP"/>
    </source>
</evidence>
<dbReference type="InterPro" id="IPR032812">
    <property type="entry name" value="SbsA_Ig"/>
</dbReference>
<reference evidence="6 7" key="1">
    <citation type="journal article" date="2018" name="Genome Announc.">
        <title>Genome Sequence of Geothermobacter sp. HR-1 Iron Reducer from the Loihi Seamount.</title>
        <authorList>
            <person name="Smith H."/>
            <person name="Abuyen K."/>
            <person name="Tremblay J."/>
            <person name="Savalia P."/>
            <person name="Perez-Rodriguez I."/>
            <person name="Emerson D."/>
            <person name="Tully B."/>
            <person name="Amend J."/>
        </authorList>
    </citation>
    <scope>NUCLEOTIDE SEQUENCE [LARGE SCALE GENOMIC DNA]</scope>
    <source>
        <strain evidence="6 7">HR-1</strain>
    </source>
</reference>
<dbReference type="EMBL" id="PPFX01000009">
    <property type="protein sequence ID" value="PNU20713.1"/>
    <property type="molecule type" value="Genomic_DNA"/>
</dbReference>
<dbReference type="PROSITE" id="PS51257">
    <property type="entry name" value="PROKAR_LIPOPROTEIN"/>
    <property type="match status" value="1"/>
</dbReference>
<evidence type="ECO:0000256" key="2">
    <source>
        <dbReference type="ARBA" id="ARBA00023157"/>
    </source>
</evidence>
<evidence type="ECO:0000259" key="5">
    <source>
        <dbReference type="PROSITE" id="PS50853"/>
    </source>
</evidence>
<dbReference type="InterPro" id="IPR003961">
    <property type="entry name" value="FN3_dom"/>
</dbReference>
<feature type="chain" id="PRO_5014456703" description="Fibronectin type-III domain-containing protein" evidence="4">
    <location>
        <begin position="39"/>
        <end position="3100"/>
    </location>
</feature>
<protein>
    <recommendedName>
        <fullName evidence="5">Fibronectin type-III domain-containing protein</fullName>
    </recommendedName>
</protein>
<keyword evidence="2" id="KW-1015">Disulfide bond</keyword>
<dbReference type="InterPro" id="IPR013783">
    <property type="entry name" value="Ig-like_fold"/>
</dbReference>
<organism evidence="6 7">
    <name type="scientific">Geothermobacter hydrogeniphilus</name>
    <dbReference type="NCBI Taxonomy" id="1969733"/>
    <lineage>
        <taxon>Bacteria</taxon>
        <taxon>Pseudomonadati</taxon>
        <taxon>Thermodesulfobacteriota</taxon>
        <taxon>Desulfuromonadia</taxon>
        <taxon>Desulfuromonadales</taxon>
        <taxon>Geothermobacteraceae</taxon>
        <taxon>Geothermobacter</taxon>
    </lineage>
</organism>
<accession>A0A2K2HBV0</accession>
<dbReference type="Pfam" id="PF13385">
    <property type="entry name" value="Laminin_G_3"/>
    <property type="match status" value="1"/>
</dbReference>
<dbReference type="SMART" id="SM00560">
    <property type="entry name" value="LamGL"/>
    <property type="match status" value="1"/>
</dbReference>
<dbReference type="Proteomes" id="UP000236340">
    <property type="component" value="Unassembled WGS sequence"/>
</dbReference>
<feature type="domain" description="Fibronectin type-III" evidence="5">
    <location>
        <begin position="1497"/>
        <end position="1594"/>
    </location>
</feature>
<dbReference type="SMART" id="SM00060">
    <property type="entry name" value="FN3"/>
    <property type="match status" value="5"/>
</dbReference>
<dbReference type="SUPFAM" id="SSF49899">
    <property type="entry name" value="Concanavalin A-like lectins/glucanases"/>
    <property type="match status" value="1"/>
</dbReference>
<evidence type="ECO:0000256" key="3">
    <source>
        <dbReference type="SAM" id="MobiDB-lite"/>
    </source>
</evidence>
<name>A0A2K2HBV0_9BACT</name>
<dbReference type="GO" id="GO:0030246">
    <property type="term" value="F:carbohydrate binding"/>
    <property type="evidence" value="ECO:0007669"/>
    <property type="project" value="InterPro"/>
</dbReference>
<feature type="compositionally biased region" description="Polar residues" evidence="3">
    <location>
        <begin position="1880"/>
        <end position="1890"/>
    </location>
</feature>
<dbReference type="PROSITE" id="PS50853">
    <property type="entry name" value="FN3"/>
    <property type="match status" value="1"/>
</dbReference>
<sequence length="3100" mass="325890">MMMNDRGGVTRKRVFAGRSLLLQMVLLLACLVGPSATSANTVSQPVSVAVPSGMEGQLTSRPVSVAVPSGLEGQVLSRPVSVVVPTGLEGQILSQPVSVAVPIGLEGQILGRPVSLKVQSGIYVDPDLLGNWQMEGNWHDTSGNDHHATGVNGPGFSDVRAEGLKSATFNGSNQYLDAGPCSDLNTAPARTLEAWVKPTILQQAPIVDKKNFGLEYLADGKFSLYFIDSTNVRHELTTAQSYPINGDWLHVVGVFKAQNSLELYVNGQLAASVVIADDIGGSSSNLFIGRSGSAYYAGLIDHVSVYRRALPAAEIANRYSYAINTSFPPGEPTVSNLPQATADNPLHLVGTREAGTSVWINGSEVAAYDETATDWQATVPLAYGPNLLSIVAKSQAGVASRALIITPILDNKPPQVTSISPADGALLNDRRRSIVIDMEDEYSAVDQTGTIATAEILDPGGQIVTGSWTSSGSRRISFTPAGNLADGSFQVRLTPVDHLGNSTVFNSSFEIDATPPAVPGVQASPALVGATAGLRGTMPADAVTVLVTASGGTVGPVRYPGSGQWEVDLDNLPGGSVRVEIVAVDAAGNRSVPAVIQLQVDRTAPTVPVVNPLDTPTRALSIELSGTKEADSSPRLNGQPLPVDFAATVWSTTVSLAEGENSFVLEAVDSVGNLSPPASVVIVRDTRGPTLESASPPVNALVNSLDSLSITFADTWAGVDLAATLANAPTVTDGSDTPVPGTWSISGSALVFSVADPANLAGGVYSVRLQPVDLLGNVGGIAYDLTLDLTRPTIVQLDMTPGSPHGAETVVFSALFDENMDTRLDPKVVVTGPAGQAFQVTGNPTGAPVLVDPFMSADGSSPDSLLWQDDLGNWSIQGELLQASSADTIRLPATITLAGDFDIQVDFDIPEVIQGQWSAALELSFLDGSGQYLNLNRHFKAADAYELYRYSTTGSSPAVIQEGTVATADLQGQLRLVRSGTFVQGYYWDAAAGAWVPLLAGAGYDYGSAPDVQVRLTSERFGADPRPVVNLYFDNFVVNAGIASGLPTRFTGGHWNAPNQWQGAYTFTENSGDGNYMVRISGAEDLAGNRMTDQEVAAFELDTVAPTVPTVGVLPTETNLPTLTLQGSGETGATILVNDVPCSVVGANPAEPLVWTCAYPLAEGPNSLVIQAGDAAGNRSPAIEPTPVVLLDTTPPAFTIAGVPTVTSENPLTISGTREPASRLLVKGPDNVEHEIVPLDDTSTTSWTYPLVLQGSGLPETYIFSATDALGNRSSKTLTLVYDGAVPPPLAAGVLSADGSGPGTRITLDWPTYDESAVADLAYYRVYRETAPFTAADLGGLTPKATVNRGTRHYVNEGLGRGQTYYFAVVPVDAVGNFDSGNLQVVSQAPLDTMAPEDVGGMSGSVKVPASNDNTVTVNWLESIDSAGDLDHYRVYVDSAAIGAAYDGYDAGTDLVKTVTSHTLTGLADNLRVKVKVTAVDESGHESAGSVIEVVTALSNPTGLTAEAGKEKVTLSWDPVNPDYLQRYKVYRLASDQQQHSIGGMTPVHAGTQTRYVDDMLVNGTVYQYAVIAVNRFGAENPLFESVAATPRQDAVGPVISGVAPAEGQIITAPMTISASATDAESQVTSIKLFIDGREISGARGTTAINYFWNVVAEQDGPHAIKLVAADQPGNLTEITRQVTVNLAAPSSDPALLAITSPADGMSTANPSLSVVGKAPLFTVVSLQVNGQLVASATTSASGSFSFPDVQLQEGANVLSVKASHRGGDSAFSAPISVVVDTGAPAAPINFSGQLQLGGKIQFTWSAGQGETPTGYNLYMDGQRQNNAPIGFLYDDLIPPDDLPHTYVVTALDTGQNESPPSVELNLASDRRAPVVNPPQFTFSNQSADGTTAGPGSASVALSVDEPLLEPPFLSLEPVQGSPIVIALVQDGGNPLRYHGQFTITGGSPHGPTTWQVSVKDQIGNRGQQNGVGPVLDVQAPRATISGLPALAPVDGSVHTLQLTLDEVPVGTAPRLTLTDAAGTAVDIPLTGVDATAWNGEISFEHLAAGVAAFSINDLTDTFGNTAANIVSGQRLELYIGTPPQPSAPAQLTTAARKAGVISLAWAGVADGDRYRIYRRPAGAADWSGYVAEVVSTYYDDLPPADGVYEYAVSAVRVVGTDSSEGPLSVVASETSDRTPPASPAQLSVALTGNGVRCSFTESTDAAAYNLYRAAGNFSSTQGLTPVATVAAGEAYDPAPDSNPQWYAVSALDALGNESPLSAASQISFTVPPPTRLTVHYSGGSPVLSWAVPAGDVQGINLYRNGSKLNQDLLPVSFLSYTDAYYDGGTVEYGVSVVAGNGFESPVRTAVLPDLQIGIPDGTSMRRGLAETIPVIMTSTTDVSVDQVRLKVGSLPESSLDGPFNVASGSETRVEKVAVTDSLARNEVAVLCTAVLTPASGTRVEITRTSRVLVQGSGTALEIFNEPLMRGSQAQVRLKFNNLGSARMDIVTSENGGPTGKVRVYLKDQDGNVLAQGRLDQRTGSVVNSGNFATARIAPGETFLSDPITFTVPPTAPYRVFLEAVVEQIYYHYQQSDQVIAPGIRQRSAALIEDVSYRAVAEVAGDTYRQGEPIVIRGVATSTLSGEPMPYVPVRIGVSVKGFDRFFDVTTDATGHFSQTFRPQNKEAGHYNVWAVHPDLSDRTVQDSFDIIAMHVAPSRIDLRLARGTSHDVPIVLQNLSAAPLTGLSLNATAGDGITAMLLNVGDPVLRGDEKRTVTLRISAAQDAPDTATVTLGVDTDAGLNRRISANIALYDNIPLISTSPSLIDTGLVRGTQQLKSFMLTNKGLETLSGVHLVPPSTPWMVLASPAALGDIPVGQSRSVGVLIKPDADIKPGVYDDRIIVRSGNHISYTYHLQVTVTSNAVGGVLFDVLNELREDVAGATITVQNQLQPELIYTLKTGTSGTVVKNDLPEGRYSYRVTAPGHVSYGSSFTIYPGKTVTVPVALEVTLVEVEWSVTEVTIEDRYEIQIKQTFETSVPTAVIVVEPPISNLPVLEPGEVYNGEFVITNYGLINAKFKGLNYPPTFDEYEIEVLGEFPENLGPMERVVVPYRITRRAQ</sequence>
<comment type="caution">
    <text evidence="6">The sequence shown here is derived from an EMBL/GenBank/DDBJ whole genome shotgun (WGS) entry which is preliminary data.</text>
</comment>
<evidence type="ECO:0000313" key="6">
    <source>
        <dbReference type="EMBL" id="PNU20713.1"/>
    </source>
</evidence>
<dbReference type="CDD" id="cd00063">
    <property type="entry name" value="FN3"/>
    <property type="match status" value="2"/>
</dbReference>
<dbReference type="SUPFAM" id="SSF49265">
    <property type="entry name" value="Fibronectin type III"/>
    <property type="match status" value="2"/>
</dbReference>
<dbReference type="SUPFAM" id="SSF49452">
    <property type="entry name" value="Starch-binding domain-like"/>
    <property type="match status" value="1"/>
</dbReference>
<gene>
    <name evidence="6" type="ORF">C2E25_05705</name>
</gene>
<dbReference type="InterPro" id="IPR006558">
    <property type="entry name" value="LamG-like"/>
</dbReference>